<sequence length="507" mass="59475">MNETEKAVIFSINTGIDATDYITSNQIRNGVDDLIFLNDTNNINTKEDILVYTHKLSENLDILGTGKNQNNIQKHYKKIIDLLSLAYDYILIDTVTGNDLIYKNVMNLSDLIVVCLPQDRFVYEKLDLSSFENKKIIFLSSIHNSKNEFNLSKMQLMLPGQVYTLNQNDKINQAVYSQNLYNFIDNEFKKKTNIITELYEIHKEINRLINLDNLKITYEINRLKAHDKQHTDNLYIEPEVKVIKEYKFIKVKNNIAIINLSQDAGSTFVALNIAYLLNDKSIDISVIEIPHKEMKADIYNIINIIDDEYISLAERISNNEVDYYSKSTFLKDNIKFYINNKKISKWTRDNNMEFINVISKDSTINIYDIGSQEIDESINFIFNIIDVVIVIIDPLPYKLLQAEERIKTIKKLEERNINVVYALNRYIKDLNIRDIEKYYDIRITSNIPFITPETIYSANYSNQTVYKFEKDEIFQDSLSKILNQANVLEHVTQKSDKKFKIFNWRHK</sequence>
<dbReference type="EMBL" id="JAGGKS010000008">
    <property type="protein sequence ID" value="MBP1926738.1"/>
    <property type="molecule type" value="Genomic_DNA"/>
</dbReference>
<proteinExistence type="predicted"/>
<dbReference type="RefSeq" id="WP_209512467.1">
    <property type="nucleotide sequence ID" value="NZ_JAGGKS010000008.1"/>
</dbReference>
<evidence type="ECO:0000313" key="1">
    <source>
        <dbReference type="EMBL" id="MBP1926738.1"/>
    </source>
</evidence>
<protein>
    <submittedName>
        <fullName evidence="1">Cellulose biosynthesis protein BcsQ</fullName>
    </submittedName>
</protein>
<accession>A0ABS4GGB3</accession>
<dbReference type="InterPro" id="IPR027417">
    <property type="entry name" value="P-loop_NTPase"/>
</dbReference>
<gene>
    <name evidence="1" type="ORF">J2Z76_002608</name>
</gene>
<keyword evidence="2" id="KW-1185">Reference proteome</keyword>
<dbReference type="Gene3D" id="3.40.50.300">
    <property type="entry name" value="P-loop containing nucleotide triphosphate hydrolases"/>
    <property type="match status" value="2"/>
</dbReference>
<evidence type="ECO:0000313" key="2">
    <source>
        <dbReference type="Proteomes" id="UP001519342"/>
    </source>
</evidence>
<organism evidence="1 2">
    <name type="scientific">Sedimentibacter acidaminivorans</name>
    <dbReference type="NCBI Taxonomy" id="913099"/>
    <lineage>
        <taxon>Bacteria</taxon>
        <taxon>Bacillati</taxon>
        <taxon>Bacillota</taxon>
        <taxon>Tissierellia</taxon>
        <taxon>Sedimentibacter</taxon>
    </lineage>
</organism>
<comment type="caution">
    <text evidence="1">The sequence shown here is derived from an EMBL/GenBank/DDBJ whole genome shotgun (WGS) entry which is preliminary data.</text>
</comment>
<name>A0ABS4GGB3_9FIRM</name>
<dbReference type="SUPFAM" id="SSF52540">
    <property type="entry name" value="P-loop containing nucleoside triphosphate hydrolases"/>
    <property type="match status" value="1"/>
</dbReference>
<reference evidence="1 2" key="1">
    <citation type="submission" date="2021-03" db="EMBL/GenBank/DDBJ databases">
        <title>Genomic Encyclopedia of Type Strains, Phase IV (KMG-IV): sequencing the most valuable type-strain genomes for metagenomic binning, comparative biology and taxonomic classification.</title>
        <authorList>
            <person name="Goeker M."/>
        </authorList>
    </citation>
    <scope>NUCLEOTIDE SEQUENCE [LARGE SCALE GENOMIC DNA]</scope>
    <source>
        <strain evidence="1 2">DSM 24004</strain>
    </source>
</reference>
<dbReference type="Proteomes" id="UP001519342">
    <property type="component" value="Unassembled WGS sequence"/>
</dbReference>